<dbReference type="Gene3D" id="3.40.140.80">
    <property type="match status" value="1"/>
</dbReference>
<gene>
    <name evidence="3" type="ORF">GAO09_05890</name>
</gene>
<name>A0A6A8A328_9HYPH</name>
<accession>A0A6A8A328</accession>
<dbReference type="Pfam" id="PF06230">
    <property type="entry name" value="LpxI_C"/>
    <property type="match status" value="1"/>
</dbReference>
<dbReference type="InterPro" id="IPR053174">
    <property type="entry name" value="LpxI"/>
</dbReference>
<dbReference type="EMBL" id="WIXI01000035">
    <property type="protein sequence ID" value="MQY45592.1"/>
    <property type="molecule type" value="Genomic_DNA"/>
</dbReference>
<proteinExistence type="predicted"/>
<evidence type="ECO:0000259" key="2">
    <source>
        <dbReference type="Pfam" id="PF17930"/>
    </source>
</evidence>
<dbReference type="Proteomes" id="UP000435138">
    <property type="component" value="Unassembled WGS sequence"/>
</dbReference>
<feature type="domain" description="LpxI N-terminal" evidence="2">
    <location>
        <begin position="52"/>
        <end position="183"/>
    </location>
</feature>
<dbReference type="InterPro" id="IPR010415">
    <property type="entry name" value="LpxI_C"/>
</dbReference>
<comment type="caution">
    <text evidence="3">The sequence shown here is derived from an EMBL/GenBank/DDBJ whole genome shotgun (WGS) entry which is preliminary data.</text>
</comment>
<evidence type="ECO:0000259" key="1">
    <source>
        <dbReference type="Pfam" id="PF06230"/>
    </source>
</evidence>
<evidence type="ECO:0000313" key="3">
    <source>
        <dbReference type="EMBL" id="MQY45592.1"/>
    </source>
</evidence>
<sequence length="334" mass="35410">MLRHFATSIWIARKSWRSSISSAQTAIVRSRRRIVARPDLLAGVPAETPKGRLAIIAGSGLLPLYVAEAARRAGEDPLIVPLKNEADRDFSAFECVPASVGDLATIEKAVRDRGIGRVVMSGGVARRPEWREIRPTWRTIRKMPSVVRTLLAGGDDTVLQMVIRLFEAMGCEVMGVHQIAPDLLATVGPVGAVKPSDDDRRDVHKAGHAARLLGELDVGQGSVSVGGRIVALEGVEGTDAMLQRVAALRAAGRVSARRKGVLVKLCKPQQDIRADLPTIGPSTVRNAVAAGLGGIAVEAGRALVLDREDMIALADAEGIFVCGIDAGLPDEGLS</sequence>
<organism evidence="3 4">
    <name type="scientific">Endobacterium cereale</name>
    <dbReference type="NCBI Taxonomy" id="2663029"/>
    <lineage>
        <taxon>Bacteria</taxon>
        <taxon>Pseudomonadati</taxon>
        <taxon>Pseudomonadota</taxon>
        <taxon>Alphaproteobacteria</taxon>
        <taxon>Hyphomicrobiales</taxon>
        <taxon>Rhizobiaceae</taxon>
        <taxon>Endobacterium</taxon>
    </lineage>
</organism>
<keyword evidence="4" id="KW-1185">Reference proteome</keyword>
<dbReference type="PANTHER" id="PTHR39962">
    <property type="entry name" value="BLL4848 PROTEIN"/>
    <property type="match status" value="1"/>
</dbReference>
<dbReference type="Pfam" id="PF17930">
    <property type="entry name" value="LpxI_N"/>
    <property type="match status" value="1"/>
</dbReference>
<reference evidence="3 4" key="1">
    <citation type="submission" date="2019-11" db="EMBL/GenBank/DDBJ databases">
        <title>Genome analysis of Rhizobacterium cereale a novel genus and species isolated from maize roots in North Spain.</title>
        <authorList>
            <person name="Menendez E."/>
            <person name="Flores-Felix J.D."/>
            <person name="Ramirez-Bahena M.-H."/>
            <person name="Igual J.M."/>
            <person name="Garcia-Fraile P."/>
            <person name="Peix A."/>
            <person name="Velazquez E."/>
        </authorList>
    </citation>
    <scope>NUCLEOTIDE SEQUENCE [LARGE SCALE GENOMIC DNA]</scope>
    <source>
        <strain evidence="3 4">RZME27</strain>
    </source>
</reference>
<dbReference type="Gene3D" id="3.40.50.20">
    <property type="match status" value="1"/>
</dbReference>
<dbReference type="PANTHER" id="PTHR39962:SF1">
    <property type="entry name" value="LPXI FAMILY PROTEIN"/>
    <property type="match status" value="1"/>
</dbReference>
<dbReference type="AlphaFoldDB" id="A0A6A8A328"/>
<evidence type="ECO:0000313" key="4">
    <source>
        <dbReference type="Proteomes" id="UP000435138"/>
    </source>
</evidence>
<protein>
    <submittedName>
        <fullName evidence="3">DUF1009 domain-containing protein</fullName>
    </submittedName>
</protein>
<dbReference type="InterPro" id="IPR041255">
    <property type="entry name" value="LpxI_N"/>
</dbReference>
<dbReference type="InterPro" id="IPR043167">
    <property type="entry name" value="LpxI_C_sf"/>
</dbReference>
<feature type="domain" description="LpxI C-terminal" evidence="1">
    <location>
        <begin position="188"/>
        <end position="322"/>
    </location>
</feature>